<feature type="region of interest" description="Disordered" evidence="3">
    <location>
        <begin position="834"/>
        <end position="855"/>
    </location>
</feature>
<dbReference type="PROSITE" id="PS50043">
    <property type="entry name" value="HTH_LUXR_2"/>
    <property type="match status" value="1"/>
</dbReference>
<dbReference type="PANTHER" id="PTHR16305:SF35">
    <property type="entry name" value="TRANSCRIPTIONAL ACTIVATOR DOMAIN"/>
    <property type="match status" value="1"/>
</dbReference>
<dbReference type="GO" id="GO:0005524">
    <property type="term" value="F:ATP binding"/>
    <property type="evidence" value="ECO:0007669"/>
    <property type="project" value="UniProtKB-KW"/>
</dbReference>
<dbReference type="SUPFAM" id="SSF46894">
    <property type="entry name" value="C-terminal effector domain of the bipartite response regulators"/>
    <property type="match status" value="1"/>
</dbReference>
<evidence type="ECO:0000256" key="1">
    <source>
        <dbReference type="ARBA" id="ARBA00022741"/>
    </source>
</evidence>
<dbReference type="Pfam" id="PF00196">
    <property type="entry name" value="GerE"/>
    <property type="match status" value="1"/>
</dbReference>
<gene>
    <name evidence="5" type="ORF">K3U94_08740</name>
</gene>
<dbReference type="GO" id="GO:0004016">
    <property type="term" value="F:adenylate cyclase activity"/>
    <property type="evidence" value="ECO:0007669"/>
    <property type="project" value="TreeGrafter"/>
</dbReference>
<sequence length="914" mass="97011">MAVCCCPWQAARHAHLECAGQAGSGASGNYPIFAPGCAVPDAEAGEEVAVAGRLLERDSALATLDRCRRAAGRGRGQLVLLRGEAGVGKTTVIARFLAGLDPGTRALRGWCDGLATPRPLGPFIDMLADLPADQATSIRAAIDAGDTEAVYARLAGVVGDGNPSVCVIEDLHWADGATLDLLRYLARRIDMLPMLLVVSYRDDQIGPTHPLAVLLGDVATWATVTRIALDPLSAAAVAALAAGSGINAQALYRLTGGNSFFVTEVLAAGADALNDGGLPCSVSEAVRGRLARLSAAARETAQAAAICGPRAHPALLEAISPGATSTLSECLDAGVLVANADTVGFRHELARRATVEQIPAYQRRVLHKRAMTTLAEPPIDPDTLAALTFHAEQAGDTDAVISYGPAAAERAAKFGANRQATDLYALVLRHADTIPGEQRVIWLERHAFSSYLSGQADSAVSSLREAIALRHELEDPYQEAEDLRWLSRLLQPLGRPEEAMRSAHASLLLLENLGPSPQLAWSLINMAHIAALALDPACARYAARAKALGDQFRDPAVVIRARGYTALTTVFCTDTGWDEFEAVWREAATTPGLEEHGGIFGILIGMFAVVRGEFGRAERYLAEAAAFLDHCDLGMFQTLVAGLQALTGLARGDWMAAALAAEQILTRPGLTPQHRITPLITVALIRARRGEEPVWPLLDEALECATGSLLRLPVCAARAEAAWLAGDDEAARHAAAEILTVSGTAHAWLGGSLRRWAHLAGGRSGTDVIADTPYEREINGDWCAAAQEWALRGCPYDVAIAQLGGDIDAVEAALGVFRRLGARPAARRAQQRLAQLRGRDPDRRRKGTSADPNGLTKRQRDVLELLATGRSDAEIATALYISTKTANAHVCAVLAKLGVHNRTQAAAYAYQQPR</sequence>
<dbReference type="InterPro" id="IPR011990">
    <property type="entry name" value="TPR-like_helical_dom_sf"/>
</dbReference>
<organism evidence="5 6">
    <name type="scientific">Mycolicibacter heraklionensis</name>
    <dbReference type="NCBI Taxonomy" id="512402"/>
    <lineage>
        <taxon>Bacteria</taxon>
        <taxon>Bacillati</taxon>
        <taxon>Actinomycetota</taxon>
        <taxon>Actinomycetes</taxon>
        <taxon>Mycobacteriales</taxon>
        <taxon>Mycobacteriaceae</taxon>
        <taxon>Mycolicibacter</taxon>
    </lineage>
</organism>
<dbReference type="SUPFAM" id="SSF52540">
    <property type="entry name" value="P-loop containing nucleoside triphosphate hydrolases"/>
    <property type="match status" value="1"/>
</dbReference>
<dbReference type="Gene3D" id="1.10.10.10">
    <property type="entry name" value="Winged helix-like DNA-binding domain superfamily/Winged helix DNA-binding domain"/>
    <property type="match status" value="1"/>
</dbReference>
<accession>A0A9X7ZFT2</accession>
<dbReference type="InterPro" id="IPR027417">
    <property type="entry name" value="P-loop_NTPase"/>
</dbReference>
<dbReference type="InterPro" id="IPR036388">
    <property type="entry name" value="WH-like_DNA-bd_sf"/>
</dbReference>
<dbReference type="GO" id="GO:0003677">
    <property type="term" value="F:DNA binding"/>
    <property type="evidence" value="ECO:0007669"/>
    <property type="project" value="InterPro"/>
</dbReference>
<dbReference type="SMART" id="SM00421">
    <property type="entry name" value="HTH_LUXR"/>
    <property type="match status" value="1"/>
</dbReference>
<evidence type="ECO:0000256" key="2">
    <source>
        <dbReference type="ARBA" id="ARBA00022840"/>
    </source>
</evidence>
<dbReference type="InterPro" id="IPR016032">
    <property type="entry name" value="Sig_transdc_resp-reg_C-effctor"/>
</dbReference>
<dbReference type="GO" id="GO:0006355">
    <property type="term" value="P:regulation of DNA-templated transcription"/>
    <property type="evidence" value="ECO:0007669"/>
    <property type="project" value="InterPro"/>
</dbReference>
<dbReference type="InterPro" id="IPR041664">
    <property type="entry name" value="AAA_16"/>
</dbReference>
<dbReference type="SUPFAM" id="SSF48452">
    <property type="entry name" value="TPR-like"/>
    <property type="match status" value="1"/>
</dbReference>
<protein>
    <submittedName>
        <fullName evidence="5">AAA family ATPase</fullName>
    </submittedName>
</protein>
<dbReference type="EMBL" id="CP080997">
    <property type="protein sequence ID" value="QZA09306.1"/>
    <property type="molecule type" value="Genomic_DNA"/>
</dbReference>
<keyword evidence="1" id="KW-0547">Nucleotide-binding</keyword>
<reference evidence="5" key="1">
    <citation type="submission" date="2021-08" db="EMBL/GenBank/DDBJ databases">
        <title>Whole genome sequencing of non-tuberculosis mycobacteria type-strains.</title>
        <authorList>
            <person name="Igarashi Y."/>
            <person name="Osugi A."/>
            <person name="Mitarai S."/>
        </authorList>
    </citation>
    <scope>NUCLEOTIDE SEQUENCE</scope>
    <source>
        <strain evidence="5">JCM 30995</strain>
    </source>
</reference>
<evidence type="ECO:0000313" key="5">
    <source>
        <dbReference type="EMBL" id="QZA09306.1"/>
    </source>
</evidence>
<dbReference type="Gene3D" id="1.25.40.10">
    <property type="entry name" value="Tetratricopeptide repeat domain"/>
    <property type="match status" value="1"/>
</dbReference>
<name>A0A9X7ZFT2_9MYCO</name>
<feature type="domain" description="HTH luxR-type" evidence="4">
    <location>
        <begin position="848"/>
        <end position="913"/>
    </location>
</feature>
<dbReference type="Proteomes" id="UP000825008">
    <property type="component" value="Chromosome"/>
</dbReference>
<dbReference type="KEGG" id="mher:K3U94_08740"/>
<proteinExistence type="predicted"/>
<dbReference type="GO" id="GO:0005737">
    <property type="term" value="C:cytoplasm"/>
    <property type="evidence" value="ECO:0007669"/>
    <property type="project" value="TreeGrafter"/>
</dbReference>
<dbReference type="Pfam" id="PF13191">
    <property type="entry name" value="AAA_16"/>
    <property type="match status" value="1"/>
</dbReference>
<dbReference type="PANTHER" id="PTHR16305">
    <property type="entry name" value="TESTICULAR SOLUBLE ADENYLYL CYCLASE"/>
    <property type="match status" value="1"/>
</dbReference>
<evidence type="ECO:0000256" key="3">
    <source>
        <dbReference type="SAM" id="MobiDB-lite"/>
    </source>
</evidence>
<keyword evidence="2" id="KW-0067">ATP-binding</keyword>
<dbReference type="InterPro" id="IPR000792">
    <property type="entry name" value="Tscrpt_reg_LuxR_C"/>
</dbReference>
<dbReference type="AlphaFoldDB" id="A0A9X7ZFT2"/>
<evidence type="ECO:0000313" key="6">
    <source>
        <dbReference type="Proteomes" id="UP000825008"/>
    </source>
</evidence>
<dbReference type="PRINTS" id="PR00038">
    <property type="entry name" value="HTHLUXR"/>
</dbReference>
<dbReference type="OrthoDB" id="4017436at2"/>
<dbReference type="CDD" id="cd06170">
    <property type="entry name" value="LuxR_C_like"/>
    <property type="match status" value="1"/>
</dbReference>
<evidence type="ECO:0000259" key="4">
    <source>
        <dbReference type="PROSITE" id="PS50043"/>
    </source>
</evidence>